<evidence type="ECO:0000313" key="13">
    <source>
        <dbReference type="Proteomes" id="UP000037393"/>
    </source>
</evidence>
<evidence type="ECO:0000256" key="2">
    <source>
        <dbReference type="ARBA" id="ARBA00007399"/>
    </source>
</evidence>
<keyword evidence="6 8" id="KW-0143">Chaperone</keyword>
<keyword evidence="4 9" id="KW-0732">Signal</keyword>
<dbReference type="Proteomes" id="UP000037393">
    <property type="component" value="Unassembled WGS sequence"/>
</dbReference>
<dbReference type="GO" id="GO:0071555">
    <property type="term" value="P:cell wall organization"/>
    <property type="evidence" value="ECO:0007669"/>
    <property type="project" value="InterPro"/>
</dbReference>
<dbReference type="InterPro" id="IPR008962">
    <property type="entry name" value="PapD-like_sf"/>
</dbReference>
<evidence type="ECO:0000256" key="8">
    <source>
        <dbReference type="RuleBase" id="RU003918"/>
    </source>
</evidence>
<protein>
    <submittedName>
        <fullName evidence="12">Molecular chaperone</fullName>
    </submittedName>
</protein>
<gene>
    <name evidence="12" type="ORF">GM31_22725</name>
</gene>
<evidence type="ECO:0000256" key="5">
    <source>
        <dbReference type="ARBA" id="ARBA00022764"/>
    </source>
</evidence>
<dbReference type="InterPro" id="IPR016147">
    <property type="entry name" value="Pili_assmbl_chaperone_N"/>
</dbReference>
<evidence type="ECO:0000256" key="7">
    <source>
        <dbReference type="ARBA" id="ARBA00023319"/>
    </source>
</evidence>
<evidence type="ECO:0000256" key="3">
    <source>
        <dbReference type="ARBA" id="ARBA00022558"/>
    </source>
</evidence>
<evidence type="ECO:0000256" key="6">
    <source>
        <dbReference type="ARBA" id="ARBA00023186"/>
    </source>
</evidence>
<dbReference type="EMBL" id="JNGI01000008">
    <property type="protein sequence ID" value="KNC95730.1"/>
    <property type="molecule type" value="Genomic_DNA"/>
</dbReference>
<dbReference type="PRINTS" id="PR00969">
    <property type="entry name" value="CHAPERONPILI"/>
</dbReference>
<keyword evidence="5" id="KW-0574">Periplasm</keyword>
<feature type="signal peptide" evidence="9">
    <location>
        <begin position="1"/>
        <end position="25"/>
    </location>
</feature>
<evidence type="ECO:0000259" key="11">
    <source>
        <dbReference type="Pfam" id="PF02753"/>
    </source>
</evidence>
<feature type="chain" id="PRO_5005539684" evidence="9">
    <location>
        <begin position="26"/>
        <end position="247"/>
    </location>
</feature>
<evidence type="ECO:0000313" key="12">
    <source>
        <dbReference type="EMBL" id="KNC95730.1"/>
    </source>
</evidence>
<dbReference type="InterPro" id="IPR013783">
    <property type="entry name" value="Ig-like_fold"/>
</dbReference>
<keyword evidence="13" id="KW-1185">Reference proteome</keyword>
<evidence type="ECO:0000256" key="9">
    <source>
        <dbReference type="SAM" id="SignalP"/>
    </source>
</evidence>
<accession>A0A0L0H2Q1</accession>
<keyword evidence="7" id="KW-0393">Immunoglobulin domain</keyword>
<dbReference type="Pfam" id="PF02753">
    <property type="entry name" value="PapD_C"/>
    <property type="match status" value="1"/>
</dbReference>
<feature type="domain" description="Pili assembly chaperone N-terminal" evidence="10">
    <location>
        <begin position="26"/>
        <end position="144"/>
    </location>
</feature>
<dbReference type="SUPFAM" id="SSF49584">
    <property type="entry name" value="Periplasmic chaperone C-domain"/>
    <property type="match status" value="1"/>
</dbReference>
<evidence type="ECO:0000256" key="4">
    <source>
        <dbReference type="ARBA" id="ARBA00022729"/>
    </source>
</evidence>
<dbReference type="STRING" id="379893.GCA_001297775_03170"/>
<comment type="caution">
    <text evidence="12">The sequence shown here is derived from an EMBL/GenBank/DDBJ whole genome shotgun (WGS) entry which is preliminary data.</text>
</comment>
<dbReference type="PROSITE" id="PS00635">
    <property type="entry name" value="PILI_CHAPERONE"/>
    <property type="match status" value="1"/>
</dbReference>
<dbReference type="PANTHER" id="PTHR30251:SF5">
    <property type="entry name" value="FIMBRIAL CHAPARONE PROTEIN"/>
    <property type="match status" value="1"/>
</dbReference>
<dbReference type="InterPro" id="IPR050643">
    <property type="entry name" value="Periplasmic_pilus_chap"/>
</dbReference>
<evidence type="ECO:0000259" key="10">
    <source>
        <dbReference type="Pfam" id="PF00345"/>
    </source>
</evidence>
<dbReference type="PATRIC" id="fig|379893.4.peg.4608"/>
<organism evidence="12 13">
    <name type="scientific">Trabulsiella odontotermitis</name>
    <dbReference type="NCBI Taxonomy" id="379893"/>
    <lineage>
        <taxon>Bacteria</taxon>
        <taxon>Pseudomonadati</taxon>
        <taxon>Pseudomonadota</taxon>
        <taxon>Gammaproteobacteria</taxon>
        <taxon>Enterobacterales</taxon>
        <taxon>Enterobacteriaceae</taxon>
        <taxon>Trabulsiella</taxon>
    </lineage>
</organism>
<sequence>MSNKRLHGCWMAALVLSAIGSGAQAGVSLDRTRVIITEKEASSSANLSNTSPDIPFLAQSWVEDEHGKKITAPLHVLPPLQRINGGQKGIARVTKTSGIENLPKDRESLFYLNVREIPPKPDKPNTLQLAMQSRIKLFYRPAAVIPKSKSEVWQDQVVFHKNGTQMTAQNPTPYYVTIIGLSTAAGSKITRFPGIMIAPKSSQQFTITEAGISNFSMMYVNDYGGHPALKYRCDGNTCKALPPAQQG</sequence>
<dbReference type="GO" id="GO:0030288">
    <property type="term" value="C:outer membrane-bounded periplasmic space"/>
    <property type="evidence" value="ECO:0007669"/>
    <property type="project" value="InterPro"/>
</dbReference>
<comment type="similarity">
    <text evidence="2 8">Belongs to the periplasmic pilus chaperone family.</text>
</comment>
<dbReference type="InterPro" id="IPR036316">
    <property type="entry name" value="Pili_assmbl_chap_C_dom_sf"/>
</dbReference>
<dbReference type="Pfam" id="PF00345">
    <property type="entry name" value="PapD_N"/>
    <property type="match status" value="1"/>
</dbReference>
<name>A0A0L0H2Q1_9ENTR</name>
<dbReference type="AlphaFoldDB" id="A0A0L0H2Q1"/>
<evidence type="ECO:0000256" key="1">
    <source>
        <dbReference type="ARBA" id="ARBA00004418"/>
    </source>
</evidence>
<comment type="subcellular location">
    <subcellularLocation>
        <location evidence="1 8">Periplasm</location>
    </subcellularLocation>
</comment>
<dbReference type="InterPro" id="IPR001829">
    <property type="entry name" value="Pili_assmbl_chaperone_bac"/>
</dbReference>
<dbReference type="PANTHER" id="PTHR30251">
    <property type="entry name" value="PILUS ASSEMBLY CHAPERONE"/>
    <property type="match status" value="1"/>
</dbReference>
<dbReference type="InterPro" id="IPR016148">
    <property type="entry name" value="Pili_assmbl_chaperone_C"/>
</dbReference>
<dbReference type="Gene3D" id="2.60.40.10">
    <property type="entry name" value="Immunoglobulins"/>
    <property type="match status" value="2"/>
</dbReference>
<feature type="domain" description="Pili assembly chaperone C-terminal" evidence="11">
    <location>
        <begin position="169"/>
        <end position="226"/>
    </location>
</feature>
<reference evidence="12 13" key="1">
    <citation type="journal article" date="2015" name="Appl. Environ. Microbiol.">
        <title>The Enterobacterium Trabulsiella odontotermitis Presents Novel Adaptations Related to Its Association with Fungus-Growing Termites.</title>
        <authorList>
            <person name="Sapountzis P."/>
            <person name="Gruntjes T."/>
            <person name="Otani S."/>
            <person name="Estevez J."/>
            <person name="da Costa R.R."/>
            <person name="Plunkett G.3rd."/>
            <person name="Perna N.T."/>
            <person name="Poulsen M."/>
        </authorList>
    </citation>
    <scope>NUCLEOTIDE SEQUENCE [LARGE SCALE GENOMIC DNA]</scope>
    <source>
        <strain evidence="12 13">12</strain>
    </source>
</reference>
<keyword evidence="3" id="KW-1029">Fimbrium biogenesis</keyword>
<proteinExistence type="inferred from homology"/>
<dbReference type="InterPro" id="IPR018046">
    <property type="entry name" value="Pili_assmbl_chaperone_CS"/>
</dbReference>
<dbReference type="FunFam" id="2.60.40.10:FF:000458">
    <property type="entry name" value="Molecular chaperone FimC"/>
    <property type="match status" value="1"/>
</dbReference>
<dbReference type="SUPFAM" id="SSF49354">
    <property type="entry name" value="PapD-like"/>
    <property type="match status" value="1"/>
</dbReference>